<keyword evidence="3" id="KW-1185">Reference proteome</keyword>
<reference evidence="2 3" key="1">
    <citation type="submission" date="2016-11" db="EMBL/GenBank/DDBJ databases">
        <authorList>
            <person name="Jaros S."/>
            <person name="Januszkiewicz K."/>
            <person name="Wedrychowicz H."/>
        </authorList>
    </citation>
    <scope>NUCLEOTIDE SEQUENCE [LARGE SCALE GENOMIC DNA]</scope>
    <source>
        <strain evidence="2 3">DSM 3089</strain>
    </source>
</reference>
<dbReference type="EMBL" id="FQXP01000010">
    <property type="protein sequence ID" value="SHI03882.1"/>
    <property type="molecule type" value="Genomic_DNA"/>
</dbReference>
<organism evidence="2 3">
    <name type="scientific">Clostridium collagenovorans DSM 3089</name>
    <dbReference type="NCBI Taxonomy" id="1121306"/>
    <lineage>
        <taxon>Bacteria</taxon>
        <taxon>Bacillati</taxon>
        <taxon>Bacillota</taxon>
        <taxon>Clostridia</taxon>
        <taxon>Eubacteriales</taxon>
        <taxon>Clostridiaceae</taxon>
        <taxon>Clostridium</taxon>
    </lineage>
</organism>
<dbReference type="Proteomes" id="UP000184526">
    <property type="component" value="Unassembled WGS sequence"/>
</dbReference>
<dbReference type="AlphaFoldDB" id="A0A1M5XVZ3"/>
<gene>
    <name evidence="2" type="ORF">SAMN02745196_02465</name>
</gene>
<proteinExistence type="predicted"/>
<evidence type="ECO:0000259" key="1">
    <source>
        <dbReference type="Pfam" id="PF12673"/>
    </source>
</evidence>
<dbReference type="RefSeq" id="WP_072832321.1">
    <property type="nucleotide sequence ID" value="NZ_FQXP01000010.1"/>
</dbReference>
<accession>A0A1M5XVZ3</accession>
<feature type="domain" description="SipL SPOCS" evidence="1">
    <location>
        <begin position="36"/>
        <end position="102"/>
    </location>
</feature>
<dbReference type="Pfam" id="PF12673">
    <property type="entry name" value="SipL"/>
    <property type="match status" value="1"/>
</dbReference>
<evidence type="ECO:0000313" key="2">
    <source>
        <dbReference type="EMBL" id="SHI03882.1"/>
    </source>
</evidence>
<evidence type="ECO:0000313" key="3">
    <source>
        <dbReference type="Proteomes" id="UP000184526"/>
    </source>
</evidence>
<name>A0A1M5XVZ3_9CLOT</name>
<protein>
    <recommendedName>
        <fullName evidence="1">SipL SPOCS domain-containing protein</fullName>
    </recommendedName>
</protein>
<sequence>MEPYLNYLNECDFFDVNPNINLHVHEIFMLPCRNYPIKKILKLIPKVHLYNLQPIDSKGKTVLLSGTLEFKVLYETKNYLNLTESVLFFTPFKKEIECENFSELYDSPKATINEVHAEVLNSNSIYISTHLLLPSFIN</sequence>
<dbReference type="InterPro" id="IPR024300">
    <property type="entry name" value="SipL_SPOCS_dom"/>
</dbReference>